<comment type="caution">
    <text evidence="3">The sequence shown here is derived from an EMBL/GenBank/DDBJ whole genome shotgun (WGS) entry which is preliminary data.</text>
</comment>
<dbReference type="AlphaFoldDB" id="A0A9P0LC51"/>
<organism evidence="3 4">
    <name type="scientific">Acanthoscelides obtectus</name>
    <name type="common">Bean weevil</name>
    <name type="synonym">Bruchus obtectus</name>
    <dbReference type="NCBI Taxonomy" id="200917"/>
    <lineage>
        <taxon>Eukaryota</taxon>
        <taxon>Metazoa</taxon>
        <taxon>Ecdysozoa</taxon>
        <taxon>Arthropoda</taxon>
        <taxon>Hexapoda</taxon>
        <taxon>Insecta</taxon>
        <taxon>Pterygota</taxon>
        <taxon>Neoptera</taxon>
        <taxon>Endopterygota</taxon>
        <taxon>Coleoptera</taxon>
        <taxon>Polyphaga</taxon>
        <taxon>Cucujiformia</taxon>
        <taxon>Chrysomeloidea</taxon>
        <taxon>Chrysomelidae</taxon>
        <taxon>Bruchinae</taxon>
        <taxon>Bruchini</taxon>
        <taxon>Acanthoscelides</taxon>
    </lineage>
</organism>
<dbReference type="EMBL" id="CAKOFQ010007090">
    <property type="protein sequence ID" value="CAH1990529.1"/>
    <property type="molecule type" value="Genomic_DNA"/>
</dbReference>
<keyword evidence="4" id="KW-1185">Reference proteome</keyword>
<feature type="compositionally biased region" description="Low complexity" evidence="1">
    <location>
        <begin position="101"/>
        <end position="122"/>
    </location>
</feature>
<gene>
    <name evidence="3" type="ORF">ACAOBT_LOCUS19713</name>
</gene>
<evidence type="ECO:0000256" key="2">
    <source>
        <dbReference type="SAM" id="SignalP"/>
    </source>
</evidence>
<accession>A0A9P0LC51</accession>
<dbReference type="OrthoDB" id="10646722at2759"/>
<evidence type="ECO:0000313" key="3">
    <source>
        <dbReference type="EMBL" id="CAH1990529.1"/>
    </source>
</evidence>
<dbReference type="Proteomes" id="UP001152888">
    <property type="component" value="Unassembled WGS sequence"/>
</dbReference>
<evidence type="ECO:0000256" key="1">
    <source>
        <dbReference type="SAM" id="MobiDB-lite"/>
    </source>
</evidence>
<feature type="signal peptide" evidence="2">
    <location>
        <begin position="1"/>
        <end position="17"/>
    </location>
</feature>
<proteinExistence type="predicted"/>
<feature type="chain" id="PRO_5040379277" evidence="2">
    <location>
        <begin position="18"/>
        <end position="122"/>
    </location>
</feature>
<reference evidence="3" key="1">
    <citation type="submission" date="2022-03" db="EMBL/GenBank/DDBJ databases">
        <authorList>
            <person name="Sayadi A."/>
        </authorList>
    </citation>
    <scope>NUCLEOTIDE SEQUENCE</scope>
</reference>
<evidence type="ECO:0000313" key="4">
    <source>
        <dbReference type="Proteomes" id="UP001152888"/>
    </source>
</evidence>
<sequence length="122" mass="13188">MKVAVFALIALASMASASIYDVLEGHTGHGAGYGTGYPYIHPIVAARYGAYPHVYGAYPHVYGDYPHHVYGAYPHVYGGIDKVVVPYVHAGSSRPSTNLPRNTNCSTNTTSSTSRNWNTNRL</sequence>
<feature type="region of interest" description="Disordered" evidence="1">
    <location>
        <begin position="93"/>
        <end position="122"/>
    </location>
</feature>
<protein>
    <submittedName>
        <fullName evidence="3">Uncharacterized protein</fullName>
    </submittedName>
</protein>
<keyword evidence="2" id="KW-0732">Signal</keyword>
<name>A0A9P0LC51_ACAOB</name>